<dbReference type="Proteomes" id="UP001470230">
    <property type="component" value="Unassembled WGS sequence"/>
</dbReference>
<name>A0ABR2J2K8_9EUKA</name>
<dbReference type="EMBL" id="JAPFFF010000013">
    <property type="protein sequence ID" value="KAK8872064.1"/>
    <property type="molecule type" value="Genomic_DNA"/>
</dbReference>
<accession>A0ABR2J2K8</accession>
<organism evidence="2 3">
    <name type="scientific">Tritrichomonas musculus</name>
    <dbReference type="NCBI Taxonomy" id="1915356"/>
    <lineage>
        <taxon>Eukaryota</taxon>
        <taxon>Metamonada</taxon>
        <taxon>Parabasalia</taxon>
        <taxon>Tritrichomonadida</taxon>
        <taxon>Tritrichomonadidae</taxon>
        <taxon>Tritrichomonas</taxon>
    </lineage>
</organism>
<comment type="caution">
    <text evidence="2">The sequence shown here is derived from an EMBL/GenBank/DDBJ whole genome shotgun (WGS) entry which is preliminary data.</text>
</comment>
<sequence length="204" mass="23660">MEIRKKNEEISSLEIQIEQTKKEKEEKILSLRRDFEKIEKDKEEKILSLRRDFEKIEKDKEEEISSLKKQILVSSRRYFRTEMSKEGPGILSKLKTKQKTPFDRLFVASQSSADIYTLLLPHSNDDFGTTEKSVREASELNGKYKDMTVRFAPVRGRKVRFIQTGPNLDQGDNFLNIKGIELLSTDTKYSGGVLHVCLKKLKGN</sequence>
<evidence type="ECO:0000313" key="3">
    <source>
        <dbReference type="Proteomes" id="UP001470230"/>
    </source>
</evidence>
<gene>
    <name evidence="2" type="ORF">M9Y10_007822</name>
</gene>
<protein>
    <submittedName>
        <fullName evidence="2">Uncharacterized protein</fullName>
    </submittedName>
</protein>
<keyword evidence="1" id="KW-0175">Coiled coil</keyword>
<reference evidence="2 3" key="1">
    <citation type="submission" date="2024-04" db="EMBL/GenBank/DDBJ databases">
        <title>Tritrichomonas musculus Genome.</title>
        <authorList>
            <person name="Alves-Ferreira E."/>
            <person name="Grigg M."/>
            <person name="Lorenzi H."/>
            <person name="Galac M."/>
        </authorList>
    </citation>
    <scope>NUCLEOTIDE SEQUENCE [LARGE SCALE GENOMIC DNA]</scope>
    <source>
        <strain evidence="2 3">EAF2021</strain>
    </source>
</reference>
<feature type="coiled-coil region" evidence="1">
    <location>
        <begin position="3"/>
        <end position="70"/>
    </location>
</feature>
<evidence type="ECO:0000256" key="1">
    <source>
        <dbReference type="SAM" id="Coils"/>
    </source>
</evidence>
<proteinExistence type="predicted"/>
<evidence type="ECO:0000313" key="2">
    <source>
        <dbReference type="EMBL" id="KAK8872064.1"/>
    </source>
</evidence>
<keyword evidence="3" id="KW-1185">Reference proteome</keyword>